<gene>
    <name evidence="2" type="ORF">NIES46_13350</name>
</gene>
<organism evidence="2 3">
    <name type="scientific">Limnospira platensis NIES-46</name>
    <dbReference type="NCBI Taxonomy" id="1236695"/>
    <lineage>
        <taxon>Bacteria</taxon>
        <taxon>Bacillati</taxon>
        <taxon>Cyanobacteriota</taxon>
        <taxon>Cyanophyceae</taxon>
        <taxon>Oscillatoriophycideae</taxon>
        <taxon>Oscillatoriales</taxon>
        <taxon>Sirenicapillariaceae</taxon>
        <taxon>Limnospira</taxon>
    </lineage>
</organism>
<evidence type="ECO:0000313" key="2">
    <source>
        <dbReference type="EMBL" id="GCE93285.1"/>
    </source>
</evidence>
<proteinExistence type="predicted"/>
<evidence type="ECO:0000259" key="1">
    <source>
        <dbReference type="Pfam" id="PF09861"/>
    </source>
</evidence>
<protein>
    <recommendedName>
        <fullName evidence="1">LarA-like N-terminal domain-containing protein</fullName>
    </recommendedName>
</protein>
<evidence type="ECO:0000313" key="3">
    <source>
        <dbReference type="Proteomes" id="UP000326169"/>
    </source>
</evidence>
<reference evidence="2 3" key="1">
    <citation type="journal article" date="2019" name="J Genomics">
        <title>The Draft Genome of a Hydrogen-producing Cyanobacterium, Arthrospira platensis NIES-46.</title>
        <authorList>
            <person name="Suzuki S."/>
            <person name="Yamaguchi H."/>
            <person name="Kawachi M."/>
        </authorList>
    </citation>
    <scope>NUCLEOTIDE SEQUENCE [LARGE SCALE GENOMIC DNA]</scope>
    <source>
        <strain evidence="2 3">NIES-46</strain>
    </source>
</reference>
<dbReference type="Gene3D" id="3.90.226.30">
    <property type="match status" value="1"/>
</dbReference>
<dbReference type="EMBL" id="BIMW01000069">
    <property type="protein sequence ID" value="GCE93285.1"/>
    <property type="molecule type" value="Genomic_DNA"/>
</dbReference>
<dbReference type="PANTHER" id="PTHR33171:SF17">
    <property type="entry name" value="LARA-LIKE N-TERMINAL DOMAIN-CONTAINING PROTEIN"/>
    <property type="match status" value="1"/>
</dbReference>
<dbReference type="InterPro" id="IPR043166">
    <property type="entry name" value="LarA-like_C"/>
</dbReference>
<dbReference type="Gene3D" id="3.40.50.11440">
    <property type="match status" value="1"/>
</dbReference>
<comment type="caution">
    <text evidence="2">The sequence shown here is derived from an EMBL/GenBank/DDBJ whole genome shotgun (WGS) entry which is preliminary data.</text>
</comment>
<dbReference type="Pfam" id="PF09861">
    <property type="entry name" value="Lar_N"/>
    <property type="match status" value="1"/>
</dbReference>
<name>A0A5M3T4C4_LIMPL</name>
<dbReference type="InterPro" id="IPR048068">
    <property type="entry name" value="LarA-like"/>
</dbReference>
<dbReference type="PANTHER" id="PTHR33171">
    <property type="entry name" value="LAR_N DOMAIN-CONTAINING PROTEIN"/>
    <property type="match status" value="1"/>
</dbReference>
<accession>A0A5M3T4C4</accession>
<dbReference type="InterPro" id="IPR018657">
    <property type="entry name" value="LarA-like_N"/>
</dbReference>
<sequence length="397" mass="44235">MALIAEIQINMKIITLEPVELISVDAIIGKITDYLLSLNQQYDRLLIICEDVTRSTPINLFFPQLLRFLHRHSSPEISVIFALGTHRPMTETEMLNKLGISPREAENINLLNHHAFDDSHLVEIGVIDGVTVKLNRVMINQDVVMCFGSVFPHRVVGFSGGTKYLCPGIANQAIIDYTHWKSNLFPTEEIMAKVDNPIRDILAQVGELATQAFPATLVSVNFVTLPTGIVDVFVGDLQSSYRQAAALSAKLFLKTVEPCDKLLAIVDDKSADFWQAAKAVYNCADIVRDGGILVVRGRLAEGISATHGDIINQFGYAIPEQVKKWVNSGELNNPLVASHLIRVGQHLQRIKVFLASEYIDEKMCDRINLGYRDPASLETSEFDAIVYHATDLILRRK</sequence>
<dbReference type="Proteomes" id="UP000326169">
    <property type="component" value="Unassembled WGS sequence"/>
</dbReference>
<feature type="domain" description="LarA-like N-terminal" evidence="1">
    <location>
        <begin position="35"/>
        <end position="181"/>
    </location>
</feature>
<keyword evidence="3" id="KW-1185">Reference proteome</keyword>